<proteinExistence type="inferred from homology"/>
<keyword evidence="5 6" id="KW-0320">Glycogen biosynthesis</keyword>
<name>A0A6J4TYZ0_9ACTN</name>
<dbReference type="UniPathway" id="UPA00164"/>
<dbReference type="HAMAP" id="MF_00484">
    <property type="entry name" value="Glycogen_synth"/>
    <property type="match status" value="1"/>
</dbReference>
<evidence type="ECO:0000256" key="6">
    <source>
        <dbReference type="HAMAP-Rule" id="MF_00484"/>
    </source>
</evidence>
<dbReference type="GO" id="GO:0009011">
    <property type="term" value="F:alpha-1,4-glucan glucosyltransferase (ADP-glucose donor) activity"/>
    <property type="evidence" value="ECO:0007669"/>
    <property type="project" value="UniProtKB-UniRule"/>
</dbReference>
<gene>
    <name evidence="6" type="primary">glgA</name>
    <name evidence="8" type="ORF">AVDCRST_MAG79-1393</name>
</gene>
<organism evidence="8">
    <name type="scientific">uncultured Thermoleophilia bacterium</name>
    <dbReference type="NCBI Taxonomy" id="1497501"/>
    <lineage>
        <taxon>Bacteria</taxon>
        <taxon>Bacillati</taxon>
        <taxon>Actinomycetota</taxon>
        <taxon>Thermoleophilia</taxon>
        <taxon>environmental samples</taxon>
    </lineage>
</organism>
<dbReference type="InterPro" id="IPR011835">
    <property type="entry name" value="GS/SS"/>
</dbReference>
<evidence type="ECO:0000256" key="5">
    <source>
        <dbReference type="ARBA" id="ARBA00023056"/>
    </source>
</evidence>
<evidence type="ECO:0000313" key="8">
    <source>
        <dbReference type="EMBL" id="CAA9536238.1"/>
    </source>
</evidence>
<evidence type="ECO:0000256" key="4">
    <source>
        <dbReference type="ARBA" id="ARBA00022679"/>
    </source>
</evidence>
<protein>
    <recommendedName>
        <fullName evidence="6">Glycogen synthase</fullName>
        <ecNumber evidence="6">2.4.1.21</ecNumber>
    </recommendedName>
    <alternativeName>
        <fullName evidence="6">Starch [bacterial glycogen] synthase</fullName>
    </alternativeName>
</protein>
<dbReference type="Pfam" id="PF08323">
    <property type="entry name" value="Glyco_transf_5"/>
    <property type="match status" value="1"/>
</dbReference>
<accession>A0A6J4TYZ0</accession>
<evidence type="ECO:0000256" key="1">
    <source>
        <dbReference type="ARBA" id="ARBA00001478"/>
    </source>
</evidence>
<comment type="catalytic activity">
    <reaction evidence="1 6">
        <text>[(1-&gt;4)-alpha-D-glucosyl](n) + ADP-alpha-D-glucose = [(1-&gt;4)-alpha-D-glucosyl](n+1) + ADP + H(+)</text>
        <dbReference type="Rhea" id="RHEA:18189"/>
        <dbReference type="Rhea" id="RHEA-COMP:9584"/>
        <dbReference type="Rhea" id="RHEA-COMP:9587"/>
        <dbReference type="ChEBI" id="CHEBI:15378"/>
        <dbReference type="ChEBI" id="CHEBI:15444"/>
        <dbReference type="ChEBI" id="CHEBI:57498"/>
        <dbReference type="ChEBI" id="CHEBI:456216"/>
        <dbReference type="EC" id="2.4.1.21"/>
    </reaction>
</comment>
<dbReference type="PANTHER" id="PTHR45825:SF11">
    <property type="entry name" value="ALPHA AMYLASE DOMAIN-CONTAINING PROTEIN"/>
    <property type="match status" value="1"/>
</dbReference>
<evidence type="ECO:0000259" key="7">
    <source>
        <dbReference type="Pfam" id="PF08323"/>
    </source>
</evidence>
<dbReference type="AlphaFoldDB" id="A0A6J4TYZ0"/>
<dbReference type="GO" id="GO:0004373">
    <property type="term" value="F:alpha-1,4-glucan glucosyltransferase (UDP-glucose donor) activity"/>
    <property type="evidence" value="ECO:0007669"/>
    <property type="project" value="InterPro"/>
</dbReference>
<dbReference type="InterPro" id="IPR013534">
    <property type="entry name" value="Starch_synth_cat_dom"/>
</dbReference>
<dbReference type="NCBIfam" id="TIGR02095">
    <property type="entry name" value="glgA"/>
    <property type="match status" value="1"/>
</dbReference>
<dbReference type="EC" id="2.4.1.21" evidence="6"/>
<comment type="similarity">
    <text evidence="2 6">Belongs to the glycosyltransferase 1 family. Bacterial/plant glycogen synthase subfamily.</text>
</comment>
<feature type="domain" description="Starch synthase catalytic" evidence="7">
    <location>
        <begin position="7"/>
        <end position="233"/>
    </location>
</feature>
<dbReference type="EMBL" id="CADCWC010000218">
    <property type="protein sequence ID" value="CAA9536238.1"/>
    <property type="molecule type" value="Genomic_DNA"/>
</dbReference>
<evidence type="ECO:0000256" key="3">
    <source>
        <dbReference type="ARBA" id="ARBA00022676"/>
    </source>
</evidence>
<comment type="function">
    <text evidence="6">Synthesizes alpha-1,4-glucan chains using ADP-glucose.</text>
</comment>
<feature type="binding site" evidence="6">
    <location>
        <position position="20"/>
    </location>
    <ligand>
        <name>ADP-alpha-D-glucose</name>
        <dbReference type="ChEBI" id="CHEBI:57498"/>
    </ligand>
</feature>
<dbReference type="Pfam" id="PF13692">
    <property type="entry name" value="Glyco_trans_1_4"/>
    <property type="match status" value="1"/>
</dbReference>
<comment type="pathway">
    <text evidence="6">Glycan biosynthesis; glycogen biosynthesis.</text>
</comment>
<dbReference type="Gene3D" id="3.40.50.2000">
    <property type="entry name" value="Glycogen Phosphorylase B"/>
    <property type="match status" value="2"/>
</dbReference>
<keyword evidence="4 6" id="KW-0808">Transferase</keyword>
<reference evidence="8" key="1">
    <citation type="submission" date="2020-02" db="EMBL/GenBank/DDBJ databases">
        <authorList>
            <person name="Meier V. D."/>
        </authorList>
    </citation>
    <scope>NUCLEOTIDE SEQUENCE</scope>
    <source>
        <strain evidence="8">AVDCRST_MAG79</strain>
    </source>
</reference>
<sequence>MPDRPLKILFVAAEATPLVKVGGLADVVGALPKALRALGHDVRILLPAYGALDRAAWRMRPLGRPFPVGLGGEPQLGSLLESEIDGVPILFAEHGPSFGERPTVYTDFVGDADRFVVFQALTLGALHALDWRPDVVHVHDWHTGLLPRWLAALRAPGFDFPTVMTVHNLGYQGLVAAWSIGFSGRLLPSTPDGLVNFLAEGLIAADAITTVSPTYAREILTPGPGHGLDPILRSRASDVHGILNGLDTDVFDPRTDPHIAAPYDADDLSGKARCKAALQAEAGLAVAPDVPVVAIVARLVEQKGLDITVEALPSLLGGRPLQVVVLGTGDPAIETRLQGLAELFPQGFRLWRRFDPALAQRLYAGADLFLMPSRFEPCGLGQMIAMRYGTLPVVRATGGLVDTVPDLDDGPDGVGVRFEPYTARAPAEALARAVAAWEDVPRREAAMRRAMRRDLSWAASAARYADLYRDTVERRRLAPVG</sequence>
<dbReference type="GO" id="GO:0005978">
    <property type="term" value="P:glycogen biosynthetic process"/>
    <property type="evidence" value="ECO:0007669"/>
    <property type="project" value="UniProtKB-UniRule"/>
</dbReference>
<keyword evidence="3 6" id="KW-0328">Glycosyltransferase</keyword>
<evidence type="ECO:0000256" key="2">
    <source>
        <dbReference type="ARBA" id="ARBA00010281"/>
    </source>
</evidence>
<dbReference type="CDD" id="cd03791">
    <property type="entry name" value="GT5_Glycogen_synthase_DULL1-like"/>
    <property type="match status" value="1"/>
</dbReference>
<dbReference type="PANTHER" id="PTHR45825">
    <property type="entry name" value="GRANULE-BOUND STARCH SYNTHASE 1, CHLOROPLASTIC/AMYLOPLASTIC"/>
    <property type="match status" value="1"/>
</dbReference>
<dbReference type="SUPFAM" id="SSF53756">
    <property type="entry name" value="UDP-Glycosyltransferase/glycogen phosphorylase"/>
    <property type="match status" value="1"/>
</dbReference>